<feature type="domain" description="DUF5672" evidence="1">
    <location>
        <begin position="55"/>
        <end position="221"/>
    </location>
</feature>
<dbReference type="InterPro" id="IPR043729">
    <property type="entry name" value="DUF5672"/>
</dbReference>
<protein>
    <recommendedName>
        <fullName evidence="1">DUF5672 domain-containing protein</fullName>
    </recommendedName>
</protein>
<dbReference type="Proteomes" id="UP000005113">
    <property type="component" value="Unassembled WGS sequence"/>
</dbReference>
<organism evidence="2 3">
    <name type="scientific">Saprospira grandis DSM 2844</name>
    <dbReference type="NCBI Taxonomy" id="694433"/>
    <lineage>
        <taxon>Bacteria</taxon>
        <taxon>Pseudomonadati</taxon>
        <taxon>Bacteroidota</taxon>
        <taxon>Saprospiria</taxon>
        <taxon>Saprospirales</taxon>
        <taxon>Saprospiraceae</taxon>
        <taxon>Saprospira</taxon>
    </lineage>
</organism>
<evidence type="ECO:0000313" key="2">
    <source>
        <dbReference type="EMBL" id="EJF52202.1"/>
    </source>
</evidence>
<reference evidence="3" key="1">
    <citation type="journal article" date="2012" name="Stand. Genomic Sci.">
        <title>Permanent draft genome sequence of the gliding predator Saprospira grandis strain Sa g1 (= HR1).</title>
        <authorList>
            <person name="Mavromatis K."/>
            <person name="Chertkov O."/>
            <person name="Lapidus A."/>
            <person name="Nolan M."/>
            <person name="Lucas S."/>
            <person name="Tice H."/>
            <person name="Del Rio T.G."/>
            <person name="Cheng J.F."/>
            <person name="Han C."/>
            <person name="Tapia R."/>
            <person name="Bruce D."/>
            <person name="Goodwin L.A."/>
            <person name="Pitluck S."/>
            <person name="Huntemann M."/>
            <person name="Liolios K."/>
            <person name="Pagani I."/>
            <person name="Ivanova N."/>
            <person name="Mikhailova N."/>
            <person name="Pati A."/>
            <person name="Chen A."/>
            <person name="Palaniappan K."/>
            <person name="Land M."/>
            <person name="Brambilla E.M."/>
            <person name="Rohde M."/>
            <person name="Spring S."/>
            <person name="Goker M."/>
            <person name="Detter J.C."/>
            <person name="Bristow J."/>
            <person name="Eisen J.A."/>
            <person name="Markowitz V."/>
            <person name="Hugenholtz P."/>
            <person name="Kyrpides N.C."/>
            <person name="Klenk H.P."/>
            <person name="Woyke T."/>
        </authorList>
    </citation>
    <scope>NUCLEOTIDE SEQUENCE [LARGE SCALE GENOMIC DNA]</scope>
    <source>
        <strain evidence="3">DSM 2844</strain>
    </source>
</reference>
<dbReference type="AlphaFoldDB" id="J0P463"/>
<gene>
    <name evidence="2" type="ORF">SapgrDRAFT_0457</name>
</gene>
<dbReference type="Pfam" id="PF18922">
    <property type="entry name" value="DUF5672"/>
    <property type="match status" value="1"/>
</dbReference>
<evidence type="ECO:0000313" key="3">
    <source>
        <dbReference type="Proteomes" id="UP000005113"/>
    </source>
</evidence>
<sequence length="242" mass="27983">MKTAIVCIPIYREQPTDNELLALGQAVRVLGNYPFSFIAAEGFDAAPYLALAPKATVEYFEPTYFASVKGYNRLMLRADFYRRFQAYDYLLIYQLDAFVFRDELAHWMEQDYDYIGAPWIEAPPSPVDKRPLFNLANMMKGQVGNGGFSLRKIERFIQAAKQWGGLLRATGKNEDFLWACVLPYFMKFKRPKEAEALRFAFELSPAKAYAQNGEQLPFGCHAWEKYEPEFWAPFIQAEKDKL</sequence>
<evidence type="ECO:0000259" key="1">
    <source>
        <dbReference type="Pfam" id="PF18922"/>
    </source>
</evidence>
<dbReference type="EMBL" id="JH719942">
    <property type="protein sequence ID" value="EJF52202.1"/>
    <property type="molecule type" value="Genomic_DNA"/>
</dbReference>
<proteinExistence type="predicted"/>
<dbReference type="RefSeq" id="WP_002657007.1">
    <property type="nucleotide sequence ID" value="NZ_JH719942.1"/>
</dbReference>
<dbReference type="HOGENOM" id="CLU_1025482_0_0_10"/>
<accession>J0P463</accession>
<name>J0P463_9BACT</name>
<dbReference type="OrthoDB" id="7391526at2"/>